<comment type="caution">
    <text evidence="3">The sequence shown here is derived from an EMBL/GenBank/DDBJ whole genome shotgun (WGS) entry which is preliminary data.</text>
</comment>
<organism evidence="3 4">
    <name type="scientific">Rhizodiscina lignyota</name>
    <dbReference type="NCBI Taxonomy" id="1504668"/>
    <lineage>
        <taxon>Eukaryota</taxon>
        <taxon>Fungi</taxon>
        <taxon>Dikarya</taxon>
        <taxon>Ascomycota</taxon>
        <taxon>Pezizomycotina</taxon>
        <taxon>Dothideomycetes</taxon>
        <taxon>Pleosporomycetidae</taxon>
        <taxon>Aulographales</taxon>
        <taxon>Rhizodiscinaceae</taxon>
        <taxon>Rhizodiscina</taxon>
    </lineage>
</organism>
<feature type="transmembrane region" description="Helical" evidence="2">
    <location>
        <begin position="166"/>
        <end position="183"/>
    </location>
</feature>
<sequence>MLRYSHQDCCVQYIDEVDEPKFNQEILTRHLERCVTASNPWQTWFMGLRRLYQWEEPNKTAAWFGTWALIWYSNRVVSFIMFWAIFIVIRNRLNSSSHQSLKESHERALDRTAGAFKFGEFVNRHGQGKWLDQMIEQCGPMLQMQIGDIADHLEIMTNFYEWKNPRMTMCTLFLLCTMGAVGNLTSTDWAMRIINMLIILYFFLGRPIASLHPKYRHLVNPIKWFFWDIPTHAEWSFQYLRDNARKIYNERMRQSIDWARVADEDKQHGLVDAEDVDVCAFSCTWHGIPGNLVLTVSGLRFNRSMPAKCLWSHSYFELREMRKLDRGILKSITKMKRPKALEVIISDGSCILLEGMKMRDQAFNMIIGFSGLRWKQLAFTSPDRECECQNGAACEEQASTKGQVGSEDDLEDEFYDAQ</sequence>
<feature type="compositionally biased region" description="Acidic residues" evidence="1">
    <location>
        <begin position="406"/>
        <end position="418"/>
    </location>
</feature>
<dbReference type="EMBL" id="ML978130">
    <property type="protein sequence ID" value="KAF2095920.1"/>
    <property type="molecule type" value="Genomic_DNA"/>
</dbReference>
<proteinExistence type="predicted"/>
<dbReference type="OrthoDB" id="1708389at2759"/>
<dbReference type="GO" id="GO:0006915">
    <property type="term" value="P:apoptotic process"/>
    <property type="evidence" value="ECO:0007669"/>
    <property type="project" value="InterPro"/>
</dbReference>
<dbReference type="Proteomes" id="UP000799772">
    <property type="component" value="Unassembled WGS sequence"/>
</dbReference>
<protein>
    <submittedName>
        <fullName evidence="3">Uncharacterized protein</fullName>
    </submittedName>
</protein>
<name>A0A9P4M3N9_9PEZI</name>
<accession>A0A9P4M3N9</accession>
<dbReference type="PANTHER" id="PTHR37402:SF1">
    <property type="entry name" value="GRAM DOMAIN-CONTAINING PROTEIN 4"/>
    <property type="match status" value="1"/>
</dbReference>
<dbReference type="InterPro" id="IPR037847">
    <property type="entry name" value="GRAMDC4"/>
</dbReference>
<evidence type="ECO:0000313" key="3">
    <source>
        <dbReference type="EMBL" id="KAF2095920.1"/>
    </source>
</evidence>
<evidence type="ECO:0000313" key="4">
    <source>
        <dbReference type="Proteomes" id="UP000799772"/>
    </source>
</evidence>
<reference evidence="3" key="1">
    <citation type="journal article" date="2020" name="Stud. Mycol.">
        <title>101 Dothideomycetes genomes: a test case for predicting lifestyles and emergence of pathogens.</title>
        <authorList>
            <person name="Haridas S."/>
            <person name="Albert R."/>
            <person name="Binder M."/>
            <person name="Bloem J."/>
            <person name="Labutti K."/>
            <person name="Salamov A."/>
            <person name="Andreopoulos B."/>
            <person name="Baker S."/>
            <person name="Barry K."/>
            <person name="Bills G."/>
            <person name="Bluhm B."/>
            <person name="Cannon C."/>
            <person name="Castanera R."/>
            <person name="Culley D."/>
            <person name="Daum C."/>
            <person name="Ezra D."/>
            <person name="Gonzalez J."/>
            <person name="Henrissat B."/>
            <person name="Kuo A."/>
            <person name="Liang C."/>
            <person name="Lipzen A."/>
            <person name="Lutzoni F."/>
            <person name="Magnuson J."/>
            <person name="Mondo S."/>
            <person name="Nolan M."/>
            <person name="Ohm R."/>
            <person name="Pangilinan J."/>
            <person name="Park H.-J."/>
            <person name="Ramirez L."/>
            <person name="Alfaro M."/>
            <person name="Sun H."/>
            <person name="Tritt A."/>
            <person name="Yoshinaga Y."/>
            <person name="Zwiers L.-H."/>
            <person name="Turgeon B."/>
            <person name="Goodwin S."/>
            <person name="Spatafora J."/>
            <person name="Crous P."/>
            <person name="Grigoriev I."/>
        </authorList>
    </citation>
    <scope>NUCLEOTIDE SEQUENCE</scope>
    <source>
        <strain evidence="3">CBS 133067</strain>
    </source>
</reference>
<keyword evidence="2" id="KW-1133">Transmembrane helix</keyword>
<feature type="region of interest" description="Disordered" evidence="1">
    <location>
        <begin position="396"/>
        <end position="418"/>
    </location>
</feature>
<evidence type="ECO:0000256" key="2">
    <source>
        <dbReference type="SAM" id="Phobius"/>
    </source>
</evidence>
<feature type="transmembrane region" description="Helical" evidence="2">
    <location>
        <begin position="69"/>
        <end position="89"/>
    </location>
</feature>
<dbReference type="AlphaFoldDB" id="A0A9P4M3N9"/>
<evidence type="ECO:0000256" key="1">
    <source>
        <dbReference type="SAM" id="MobiDB-lite"/>
    </source>
</evidence>
<gene>
    <name evidence="3" type="ORF">NA57DRAFT_43802</name>
</gene>
<keyword evidence="2" id="KW-0812">Transmembrane</keyword>
<dbReference type="PANTHER" id="PTHR37402">
    <property type="entry name" value="GRAM DOMAIN-CONTAINING PROTEIN 4"/>
    <property type="match status" value="1"/>
</dbReference>
<keyword evidence="4" id="KW-1185">Reference proteome</keyword>
<keyword evidence="2" id="KW-0472">Membrane</keyword>